<proteinExistence type="predicted"/>
<evidence type="ECO:0000313" key="2">
    <source>
        <dbReference type="EMBL" id="GAG73948.1"/>
    </source>
</evidence>
<comment type="caution">
    <text evidence="2">The sequence shown here is derived from an EMBL/GenBank/DDBJ whole genome shotgun (WGS) entry which is preliminary data.</text>
</comment>
<name>X1ANS7_9ZZZZ</name>
<gene>
    <name evidence="2" type="ORF">S01H4_06289</name>
</gene>
<organism evidence="2">
    <name type="scientific">marine sediment metagenome</name>
    <dbReference type="NCBI Taxonomy" id="412755"/>
    <lineage>
        <taxon>unclassified sequences</taxon>
        <taxon>metagenomes</taxon>
        <taxon>ecological metagenomes</taxon>
    </lineage>
</organism>
<protein>
    <submittedName>
        <fullName evidence="2">Uncharacterized protein</fullName>
    </submittedName>
</protein>
<feature type="region of interest" description="Disordered" evidence="1">
    <location>
        <begin position="65"/>
        <end position="84"/>
    </location>
</feature>
<evidence type="ECO:0000256" key="1">
    <source>
        <dbReference type="SAM" id="MobiDB-lite"/>
    </source>
</evidence>
<feature type="non-terminal residue" evidence="2">
    <location>
        <position position="1"/>
    </location>
</feature>
<accession>X1ANS7</accession>
<sequence length="84" mass="9427">TVYIKAGETLVPTGGNVLDMSENMDIETAAEMSQPKKRRRKGAGLPKKYAKMGFKKGWAAYNKTPKRIAAKKKAKKSKTTRRRK</sequence>
<dbReference type="AlphaFoldDB" id="X1ANS7"/>
<dbReference type="EMBL" id="BART01001919">
    <property type="protein sequence ID" value="GAG73948.1"/>
    <property type="molecule type" value="Genomic_DNA"/>
</dbReference>
<reference evidence="2" key="1">
    <citation type="journal article" date="2014" name="Front. Microbiol.">
        <title>High frequency of phylogenetically diverse reductive dehalogenase-homologous genes in deep subseafloor sedimentary metagenomes.</title>
        <authorList>
            <person name="Kawai M."/>
            <person name="Futagami T."/>
            <person name="Toyoda A."/>
            <person name="Takaki Y."/>
            <person name="Nishi S."/>
            <person name="Hori S."/>
            <person name="Arai W."/>
            <person name="Tsubouchi T."/>
            <person name="Morono Y."/>
            <person name="Uchiyama I."/>
            <person name="Ito T."/>
            <person name="Fujiyama A."/>
            <person name="Inagaki F."/>
            <person name="Takami H."/>
        </authorList>
    </citation>
    <scope>NUCLEOTIDE SEQUENCE</scope>
    <source>
        <strain evidence="2">Expedition CK06-06</strain>
    </source>
</reference>